<gene>
    <name evidence="2" type="ORF">EVA99_00060</name>
</gene>
<feature type="transmembrane region" description="Helical" evidence="1">
    <location>
        <begin position="12"/>
        <end position="34"/>
    </location>
</feature>
<proteinExistence type="predicted"/>
<dbReference type="AlphaFoldDB" id="A0A520MUS4"/>
<reference evidence="2 3" key="1">
    <citation type="submission" date="2019-02" db="EMBL/GenBank/DDBJ databases">
        <title>Prokaryotic population dynamics and viral predation in marine succession experiment using metagenomics: the confinement effect.</title>
        <authorList>
            <person name="Haro-Moreno J.M."/>
            <person name="Rodriguez-Valera F."/>
            <person name="Lopez-Perez M."/>
        </authorList>
    </citation>
    <scope>NUCLEOTIDE SEQUENCE [LARGE SCALE GENOMIC DNA]</scope>
    <source>
        <strain evidence="2">MED-G166</strain>
    </source>
</reference>
<evidence type="ECO:0000256" key="1">
    <source>
        <dbReference type="SAM" id="Phobius"/>
    </source>
</evidence>
<dbReference type="InterPro" id="IPR011990">
    <property type="entry name" value="TPR-like_helical_dom_sf"/>
</dbReference>
<keyword evidence="1" id="KW-0472">Membrane</keyword>
<name>A0A520MUS4_9GAMM</name>
<organism evidence="2 3">
    <name type="scientific">SAR86 cluster bacterium</name>
    <dbReference type="NCBI Taxonomy" id="2030880"/>
    <lineage>
        <taxon>Bacteria</taxon>
        <taxon>Pseudomonadati</taxon>
        <taxon>Pseudomonadota</taxon>
        <taxon>Gammaproteobacteria</taxon>
        <taxon>SAR86 cluster</taxon>
    </lineage>
</organism>
<dbReference type="EMBL" id="SHBL01000001">
    <property type="protein sequence ID" value="RZO24983.1"/>
    <property type="molecule type" value="Genomic_DNA"/>
</dbReference>
<comment type="caution">
    <text evidence="2">The sequence shown here is derived from an EMBL/GenBank/DDBJ whole genome shotgun (WGS) entry which is preliminary data.</text>
</comment>
<dbReference type="SUPFAM" id="SSF48452">
    <property type="entry name" value="TPR-like"/>
    <property type="match status" value="1"/>
</dbReference>
<dbReference type="Gene3D" id="1.25.40.10">
    <property type="entry name" value="Tetratricopeptide repeat domain"/>
    <property type="match status" value="1"/>
</dbReference>
<feature type="transmembrane region" description="Helical" evidence="1">
    <location>
        <begin position="46"/>
        <end position="69"/>
    </location>
</feature>
<accession>A0A520MUS4</accession>
<dbReference type="Gene3D" id="3.40.50.10070">
    <property type="entry name" value="TolB, N-terminal domain"/>
    <property type="match status" value="1"/>
</dbReference>
<dbReference type="Proteomes" id="UP000320146">
    <property type="component" value="Unassembled WGS sequence"/>
</dbReference>
<evidence type="ECO:0000313" key="3">
    <source>
        <dbReference type="Proteomes" id="UP000320146"/>
    </source>
</evidence>
<sequence length="481" mass="55321">MIKKIFKVLWKSATAYVVAGFALIQLASVVVNNVSIKDTLGVSQELFMQTLFIGVPAFLPVFLLLAYFLRSEDDEIETNKGVVRSDNLIPKIGVLPFENLNKDEEGLFLVDGIVEDLISEFSMIKEVEIVSRKACFECRKDALSINEFASKWNADYLVSGSIRAVEDRLRISVELSESEDGNVLWSNKYDRVKKDIFEVQDEIVKKIINQTVGNIEIKSLKRAFRKPTKNMTSYDYMLKGRALNQKYNKESNTEALKMLNLAIEADKTNPLPYSWKACTMGQAIGMGFVDQTDEWVNEMFEAINFAKEMNENDWNANRLLGEVHLSLHDYAQTLKFATISFNANPNNPNVMSIYGDALLRNNKISEGVKMWEKLYGIDPVPFADSSSDRRTNNLFFAYFLNNQFDECENIFDSINEPTNRTWLLRTHLKTSQNKEFKKENWYEKGLEDFKSLDWENEVDRFHLNNDNLQQDLISTAKAQFA</sequence>
<keyword evidence="1" id="KW-0812">Transmembrane</keyword>
<evidence type="ECO:0000313" key="2">
    <source>
        <dbReference type="EMBL" id="RZO24983.1"/>
    </source>
</evidence>
<protein>
    <submittedName>
        <fullName evidence="2">Uncharacterized protein</fullName>
    </submittedName>
</protein>
<keyword evidence="1" id="KW-1133">Transmembrane helix</keyword>